<protein>
    <submittedName>
        <fullName evidence="1">Uncharacterized protein</fullName>
    </submittedName>
</protein>
<sequence>MRGSLFRYTKKQIKQAFSGYKKIQVGATIKEVTLTRTKRVGRQIGF</sequence>
<keyword evidence="2" id="KW-1185">Reference proteome</keyword>
<dbReference type="Proteomes" id="UP001248709">
    <property type="component" value="Unassembled WGS sequence"/>
</dbReference>
<gene>
    <name evidence="1" type="ORF">J2Z22_002207</name>
</gene>
<reference evidence="1 2" key="1">
    <citation type="submission" date="2023-07" db="EMBL/GenBank/DDBJ databases">
        <title>Genomic Encyclopedia of Type Strains, Phase IV (KMG-IV): sequencing the most valuable type-strain genomes for metagenomic binning, comparative biology and taxonomic classification.</title>
        <authorList>
            <person name="Goeker M."/>
        </authorList>
    </citation>
    <scope>NUCLEOTIDE SEQUENCE [LARGE SCALE GENOMIC DNA]</scope>
    <source>
        <strain evidence="1 2">T98</strain>
    </source>
</reference>
<name>A0ABU3H766_9BACL</name>
<accession>A0ABU3H766</accession>
<dbReference type="EMBL" id="JAUSUY010000008">
    <property type="protein sequence ID" value="MDT3426673.1"/>
    <property type="molecule type" value="Genomic_DNA"/>
</dbReference>
<proteinExistence type="predicted"/>
<evidence type="ECO:0000313" key="2">
    <source>
        <dbReference type="Proteomes" id="UP001248709"/>
    </source>
</evidence>
<evidence type="ECO:0000313" key="1">
    <source>
        <dbReference type="EMBL" id="MDT3426673.1"/>
    </source>
</evidence>
<organism evidence="1 2">
    <name type="scientific">Paenibacillus forsythiae</name>
    <dbReference type="NCBI Taxonomy" id="365616"/>
    <lineage>
        <taxon>Bacteria</taxon>
        <taxon>Bacillati</taxon>
        <taxon>Bacillota</taxon>
        <taxon>Bacilli</taxon>
        <taxon>Bacillales</taxon>
        <taxon>Paenibacillaceae</taxon>
        <taxon>Paenibacillus</taxon>
    </lineage>
</organism>
<comment type="caution">
    <text evidence="1">The sequence shown here is derived from an EMBL/GenBank/DDBJ whole genome shotgun (WGS) entry which is preliminary data.</text>
</comment>